<dbReference type="PANTHER" id="PTHR43618">
    <property type="entry name" value="7-ALPHA-HYDROXYSTEROID DEHYDROGENASE"/>
    <property type="match status" value="1"/>
</dbReference>
<keyword evidence="5" id="KW-1185">Reference proteome</keyword>
<dbReference type="PANTHER" id="PTHR43618:SF8">
    <property type="entry name" value="7ALPHA-HYDROXYSTEROID DEHYDROGENASE"/>
    <property type="match status" value="1"/>
</dbReference>
<comment type="similarity">
    <text evidence="1">Belongs to the short-chain dehydrogenases/reductases (SDR) family.</text>
</comment>
<dbReference type="GO" id="GO:0005975">
    <property type="term" value="P:carbohydrate metabolic process"/>
    <property type="evidence" value="ECO:0007669"/>
    <property type="project" value="UniProtKB-ARBA"/>
</dbReference>
<dbReference type="NCBIfam" id="NF006132">
    <property type="entry name" value="PRK08277.1"/>
    <property type="match status" value="1"/>
</dbReference>
<dbReference type="InterPro" id="IPR052178">
    <property type="entry name" value="Sec_Metab_Biosynth_SDR"/>
</dbReference>
<evidence type="ECO:0000256" key="3">
    <source>
        <dbReference type="ARBA" id="ARBA00023002"/>
    </source>
</evidence>
<dbReference type="Pfam" id="PF13561">
    <property type="entry name" value="adh_short_C2"/>
    <property type="match status" value="1"/>
</dbReference>
<dbReference type="GO" id="GO:0016616">
    <property type="term" value="F:oxidoreductase activity, acting on the CH-OH group of donors, NAD or NADP as acceptor"/>
    <property type="evidence" value="ECO:0007669"/>
    <property type="project" value="UniProtKB-ARBA"/>
</dbReference>
<sequence>MPSINLFSLEGKKIAFSGATGVLGTTMALHLASQGAELLILGRSPEKVDQLVSEINASGGKAFGYFADVTDEDSLEKVAKVIDSHHGHIDVLINSAGGNMPGAVIRPDQNFLDLDTASLRKVMDLNYLGTVLPIKALLPLMLKQGKGNILNVSSMAASRPMTRVMGYASAKAAIDNLTKWLSVELAQKHGPDFRVNAIAPGFFLTEQNRTLLTEADGSLTQRGNQIKTHTPMNRFGKPEDLLGALQWLCSDASAFVTGTIIPVDGGFSAYSGV</sequence>
<dbReference type="InterPro" id="IPR002347">
    <property type="entry name" value="SDR_fam"/>
</dbReference>
<evidence type="ECO:0000313" key="4">
    <source>
        <dbReference type="EMBL" id="SDA43043.1"/>
    </source>
</evidence>
<name>A0A1G5VAZ5_9BACT</name>
<proteinExistence type="inferred from homology"/>
<dbReference type="RefSeq" id="WP_092728292.1">
    <property type="nucleotide sequence ID" value="NZ_FMXE01000003.1"/>
</dbReference>
<dbReference type="PRINTS" id="PR00081">
    <property type="entry name" value="GDHRDH"/>
</dbReference>
<evidence type="ECO:0000256" key="1">
    <source>
        <dbReference type="ARBA" id="ARBA00006484"/>
    </source>
</evidence>
<dbReference type="InterPro" id="IPR020904">
    <property type="entry name" value="Sc_DH/Rdtase_CS"/>
</dbReference>
<reference evidence="5" key="1">
    <citation type="submission" date="2016-10" db="EMBL/GenBank/DDBJ databases">
        <authorList>
            <person name="Varghese N."/>
            <person name="Submissions S."/>
        </authorList>
    </citation>
    <scope>NUCLEOTIDE SEQUENCE [LARGE SCALE GENOMIC DNA]</scope>
    <source>
        <strain evidence="5">DSM 22703</strain>
    </source>
</reference>
<dbReference type="PROSITE" id="PS00061">
    <property type="entry name" value="ADH_SHORT"/>
    <property type="match status" value="1"/>
</dbReference>
<evidence type="ECO:0000256" key="2">
    <source>
        <dbReference type="ARBA" id="ARBA00022857"/>
    </source>
</evidence>
<dbReference type="AlphaFoldDB" id="A0A1G5VAZ5"/>
<dbReference type="OrthoDB" id="9803333at2"/>
<dbReference type="SUPFAM" id="SSF51735">
    <property type="entry name" value="NAD(P)-binding Rossmann-fold domains"/>
    <property type="match status" value="1"/>
</dbReference>
<dbReference type="EMBL" id="FMXE01000003">
    <property type="protein sequence ID" value="SDA43043.1"/>
    <property type="molecule type" value="Genomic_DNA"/>
</dbReference>
<evidence type="ECO:0000313" key="5">
    <source>
        <dbReference type="Proteomes" id="UP000198756"/>
    </source>
</evidence>
<dbReference type="FunFam" id="3.40.50.720:FF:000240">
    <property type="entry name" value="SDR family oxidoreductase"/>
    <property type="match status" value="1"/>
</dbReference>
<dbReference type="Gene3D" id="3.40.50.720">
    <property type="entry name" value="NAD(P)-binding Rossmann-like Domain"/>
    <property type="match status" value="1"/>
</dbReference>
<organism evidence="4 5">
    <name type="scientific">Algoriphagus alkaliphilus</name>
    <dbReference type="NCBI Taxonomy" id="279824"/>
    <lineage>
        <taxon>Bacteria</taxon>
        <taxon>Pseudomonadati</taxon>
        <taxon>Bacteroidota</taxon>
        <taxon>Cytophagia</taxon>
        <taxon>Cytophagales</taxon>
        <taxon>Cyclobacteriaceae</taxon>
        <taxon>Algoriphagus</taxon>
    </lineage>
</organism>
<accession>A0A1G5VAZ5</accession>
<keyword evidence="3" id="KW-0560">Oxidoreductase</keyword>
<keyword evidence="2" id="KW-0521">NADP</keyword>
<dbReference type="STRING" id="279824.SAMN03080617_00407"/>
<gene>
    <name evidence="4" type="ORF">SAMN03080617_00407</name>
</gene>
<dbReference type="PRINTS" id="PR00080">
    <property type="entry name" value="SDRFAMILY"/>
</dbReference>
<protein>
    <submittedName>
        <fullName evidence="4">NAD(P)-dependent dehydrogenase, short-chain alcohol dehydrogenase family</fullName>
    </submittedName>
</protein>
<dbReference type="InterPro" id="IPR036291">
    <property type="entry name" value="NAD(P)-bd_dom_sf"/>
</dbReference>
<dbReference type="Proteomes" id="UP000198756">
    <property type="component" value="Unassembled WGS sequence"/>
</dbReference>